<feature type="compositionally biased region" description="Pro residues" evidence="1">
    <location>
        <begin position="1"/>
        <end position="12"/>
    </location>
</feature>
<proteinExistence type="predicted"/>
<sequence>MADNSKPPPPTLLTPHVSEASSSPLKAPCNPHRWGLKPPIQKHSVAQKIQRLRNQEDLGSLAEAAAAEHNNVTHGDDMSGANAASKMYQVCMVCGAMGGEIDHVNRNAAGLVAEIVEVKGGKCNVNKVQLLRQKEMADALGAKVRVKLQGVGAQRASEVIANAPELKDVLVTIL</sequence>
<feature type="region of interest" description="Disordered" evidence="1">
    <location>
        <begin position="1"/>
        <end position="27"/>
    </location>
</feature>
<comment type="caution">
    <text evidence="2">The sequence shown here is derived from an EMBL/GenBank/DDBJ whole genome shotgun (WGS) entry which is preliminary data.</text>
</comment>
<evidence type="ECO:0000313" key="2">
    <source>
        <dbReference type="EMBL" id="NOK08401.1"/>
    </source>
</evidence>
<evidence type="ECO:0000256" key="1">
    <source>
        <dbReference type="SAM" id="MobiDB-lite"/>
    </source>
</evidence>
<dbReference type="EMBL" id="JABFJW010000023">
    <property type="protein sequence ID" value="NOK08401.1"/>
    <property type="molecule type" value="Genomic_DNA"/>
</dbReference>
<accession>A0A7Y4JNR1</accession>
<evidence type="ECO:0000313" key="3">
    <source>
        <dbReference type="Proteomes" id="UP000528460"/>
    </source>
</evidence>
<protein>
    <submittedName>
        <fullName evidence="2">Uncharacterized protein</fullName>
    </submittedName>
</protein>
<dbReference type="AlphaFoldDB" id="A0A7Y4JNR1"/>
<gene>
    <name evidence="2" type="ORF">HNS30_05035</name>
</gene>
<organism evidence="2 3">
    <name type="scientific">Corallococcus exercitus</name>
    <dbReference type="NCBI Taxonomy" id="2316736"/>
    <lineage>
        <taxon>Bacteria</taxon>
        <taxon>Pseudomonadati</taxon>
        <taxon>Myxococcota</taxon>
        <taxon>Myxococcia</taxon>
        <taxon>Myxococcales</taxon>
        <taxon>Cystobacterineae</taxon>
        <taxon>Myxococcaceae</taxon>
        <taxon>Corallococcus</taxon>
    </lineage>
</organism>
<reference evidence="2 3" key="1">
    <citation type="submission" date="2020-05" db="EMBL/GenBank/DDBJ databases">
        <authorList>
            <person name="Whitworth D."/>
        </authorList>
    </citation>
    <scope>NUCLEOTIDE SEQUENCE [LARGE SCALE GENOMIC DNA]</scope>
    <source>
        <strain evidence="2 3">CA046A</strain>
    </source>
</reference>
<dbReference type="RefSeq" id="WP_171412658.1">
    <property type="nucleotide sequence ID" value="NZ_JABFJW010000023.1"/>
</dbReference>
<name>A0A7Y4JNR1_9BACT</name>
<dbReference type="Proteomes" id="UP000528460">
    <property type="component" value="Unassembled WGS sequence"/>
</dbReference>